<comment type="similarity">
    <text evidence="6">Belongs to the HSF family.</text>
</comment>
<reference evidence="9 10" key="1">
    <citation type="submission" date="2013-01" db="EMBL/GenBank/DDBJ databases">
        <authorList>
            <person name="Inman J."/>
            <person name="Zafar N."/>
            <person name="Lorenzi H."/>
            <person name="Caler E."/>
        </authorList>
    </citation>
    <scope>NUCLEOTIDE SEQUENCE [LARGE SCALE GENOMIC DNA]</scope>
    <source>
        <strain evidence="9 10">HM-3:IMSS</strain>
    </source>
</reference>
<dbReference type="Gene3D" id="1.10.10.10">
    <property type="entry name" value="Winged helix-like DNA-binding domain superfamily/Winged helix DNA-binding domain"/>
    <property type="match status" value="1"/>
</dbReference>
<evidence type="ECO:0000256" key="6">
    <source>
        <dbReference type="RuleBase" id="RU004020"/>
    </source>
</evidence>
<organism evidence="9 10">
    <name type="scientific">Entamoeba histolytica HM-3:IMSS</name>
    <dbReference type="NCBI Taxonomy" id="885315"/>
    <lineage>
        <taxon>Eukaryota</taxon>
        <taxon>Amoebozoa</taxon>
        <taxon>Evosea</taxon>
        <taxon>Archamoebae</taxon>
        <taxon>Mastigamoebida</taxon>
        <taxon>Entamoebidae</taxon>
        <taxon>Entamoeba</taxon>
    </lineage>
</organism>
<dbReference type="PANTHER" id="PTHR10015:SF427">
    <property type="entry name" value="HEAT SHOCK FACTOR PROTEIN"/>
    <property type="match status" value="1"/>
</dbReference>
<evidence type="ECO:0000313" key="9">
    <source>
        <dbReference type="EMBL" id="EMS13749.1"/>
    </source>
</evidence>
<gene>
    <name evidence="9" type="ORF">KM1_263900</name>
</gene>
<dbReference type="FunFam" id="1.10.10.10:FF:000027">
    <property type="entry name" value="Heat shock transcription factor 1"/>
    <property type="match status" value="1"/>
</dbReference>
<dbReference type="VEuPathDB" id="AmoebaDB:KM1_263900"/>
<dbReference type="InterPro" id="IPR000232">
    <property type="entry name" value="HSF_DNA-bd"/>
</dbReference>
<sequence length="366" mass="41896">MIDAINPPYFVVYSEIFFNHLFHLQKRSYDLINSCFKMSEPQTEKIGCIPEATIAGIPVDKSPIDDSNNVELPPPGTSVVAFISKLYELVNNPETQNFICWSNEFNKKAIMIPDPVEFSKQILPKFFKHSNICSFVRQLNIYGFRKLETQTGFCFRHESFIAGHPELLPNIQRKKPTPHRKKQPGDDTTSLYQYLLTQLMQLQKQNVETQTQINTLKEMLYQLKMREDTLEMKLYRLSETVMPSLNYGSMAFNPSLLPQMVNQQNTSSTTMSNGNDAAMSNFSSLINFSTQNAVQQPSNQQTVHSQTSPQNNGLQTPNQTQQLAAALSQWNQQKNSEEQPQPSSNQQGDSNGFVQWDFQSQIPWKF</sequence>
<dbReference type="EMBL" id="KB638127">
    <property type="protein sequence ID" value="EMS13749.1"/>
    <property type="molecule type" value="Genomic_DNA"/>
</dbReference>
<keyword evidence="2" id="KW-0805">Transcription regulation</keyword>
<comment type="subcellular location">
    <subcellularLocation>
        <location evidence="1">Nucleus</location>
    </subcellularLocation>
</comment>
<evidence type="ECO:0000256" key="1">
    <source>
        <dbReference type="ARBA" id="ARBA00004123"/>
    </source>
</evidence>
<proteinExistence type="inferred from homology"/>
<feature type="region of interest" description="Disordered" evidence="7">
    <location>
        <begin position="293"/>
        <end position="356"/>
    </location>
</feature>
<keyword evidence="5" id="KW-0539">Nucleus</keyword>
<dbReference type="PANTHER" id="PTHR10015">
    <property type="entry name" value="HEAT SHOCK TRANSCRIPTION FACTOR"/>
    <property type="match status" value="1"/>
</dbReference>
<name>M7WQT6_ENTHI</name>
<dbReference type="SUPFAM" id="SSF46785">
    <property type="entry name" value="Winged helix' DNA-binding domain"/>
    <property type="match status" value="1"/>
</dbReference>
<feature type="compositionally biased region" description="Polar residues" evidence="7">
    <location>
        <begin position="293"/>
        <end position="334"/>
    </location>
</feature>
<dbReference type="InterPro" id="IPR036390">
    <property type="entry name" value="WH_DNA-bd_sf"/>
</dbReference>
<dbReference type="Proteomes" id="UP000030780">
    <property type="component" value="Unassembled WGS sequence"/>
</dbReference>
<dbReference type="SMART" id="SM00415">
    <property type="entry name" value="HSF"/>
    <property type="match status" value="1"/>
</dbReference>
<evidence type="ECO:0000256" key="2">
    <source>
        <dbReference type="ARBA" id="ARBA00023015"/>
    </source>
</evidence>
<feature type="compositionally biased region" description="Low complexity" evidence="7">
    <location>
        <begin position="338"/>
        <end position="347"/>
    </location>
</feature>
<dbReference type="GO" id="GO:0003700">
    <property type="term" value="F:DNA-binding transcription factor activity"/>
    <property type="evidence" value="ECO:0007669"/>
    <property type="project" value="InterPro"/>
</dbReference>
<keyword evidence="9" id="KW-0346">Stress response</keyword>
<dbReference type="InterPro" id="IPR036388">
    <property type="entry name" value="WH-like_DNA-bd_sf"/>
</dbReference>
<feature type="domain" description="HSF-type DNA-binding" evidence="8">
    <location>
        <begin position="78"/>
        <end position="174"/>
    </location>
</feature>
<accession>M7WQT6</accession>
<evidence type="ECO:0000256" key="5">
    <source>
        <dbReference type="ARBA" id="ARBA00023242"/>
    </source>
</evidence>
<evidence type="ECO:0000256" key="3">
    <source>
        <dbReference type="ARBA" id="ARBA00023125"/>
    </source>
</evidence>
<evidence type="ECO:0000256" key="4">
    <source>
        <dbReference type="ARBA" id="ARBA00023163"/>
    </source>
</evidence>
<dbReference type="OrthoDB" id="60033at2759"/>
<evidence type="ECO:0000313" key="10">
    <source>
        <dbReference type="Proteomes" id="UP000030780"/>
    </source>
</evidence>
<evidence type="ECO:0000259" key="8">
    <source>
        <dbReference type="SMART" id="SM00415"/>
    </source>
</evidence>
<dbReference type="AlphaFoldDB" id="M7WQT6"/>
<keyword evidence="4" id="KW-0804">Transcription</keyword>
<evidence type="ECO:0000256" key="7">
    <source>
        <dbReference type="SAM" id="MobiDB-lite"/>
    </source>
</evidence>
<protein>
    <submittedName>
        <fullName evidence="9">Heat shock transcription factor, putative</fullName>
    </submittedName>
</protein>
<dbReference type="PRINTS" id="PR00056">
    <property type="entry name" value="HSFDOMAIN"/>
</dbReference>
<keyword evidence="3" id="KW-0238">DNA-binding</keyword>
<dbReference type="Pfam" id="PF00447">
    <property type="entry name" value="HSF_DNA-bind"/>
    <property type="match status" value="1"/>
</dbReference>
<dbReference type="GO" id="GO:0043565">
    <property type="term" value="F:sequence-specific DNA binding"/>
    <property type="evidence" value="ECO:0007669"/>
    <property type="project" value="InterPro"/>
</dbReference>
<dbReference type="GO" id="GO:0005634">
    <property type="term" value="C:nucleus"/>
    <property type="evidence" value="ECO:0007669"/>
    <property type="project" value="UniProtKB-SubCell"/>
</dbReference>